<dbReference type="EMBL" id="PDCK01000040">
    <property type="protein sequence ID" value="PRQ53167.1"/>
    <property type="molecule type" value="Genomic_DNA"/>
</dbReference>
<dbReference type="InterPro" id="IPR004158">
    <property type="entry name" value="DUF247_pln"/>
</dbReference>
<gene>
    <name evidence="1" type="ORF">RchiOBHm_Chr2g0163501</name>
</gene>
<sequence>MSSHQFVEMMVVDGCLVIEFMLGRTYSKILRNDPLSQSSWMRTPLISDLFLRENQLPWLVLDCLFQYLVKENADDEPVGKHKFLSELTLKFCQLHTMRFLKPIDGASEIRHLLDHIRIGIVGPEKLTFSSRRYLVPSVTELRQIGVIFKRGDMSACHTLNIAFHNGVMEIPEICIGNN</sequence>
<organism evidence="1 2">
    <name type="scientific">Rosa chinensis</name>
    <name type="common">China rose</name>
    <dbReference type="NCBI Taxonomy" id="74649"/>
    <lineage>
        <taxon>Eukaryota</taxon>
        <taxon>Viridiplantae</taxon>
        <taxon>Streptophyta</taxon>
        <taxon>Embryophyta</taxon>
        <taxon>Tracheophyta</taxon>
        <taxon>Spermatophyta</taxon>
        <taxon>Magnoliopsida</taxon>
        <taxon>eudicotyledons</taxon>
        <taxon>Gunneridae</taxon>
        <taxon>Pentapetalae</taxon>
        <taxon>rosids</taxon>
        <taxon>fabids</taxon>
        <taxon>Rosales</taxon>
        <taxon>Rosaceae</taxon>
        <taxon>Rosoideae</taxon>
        <taxon>Rosoideae incertae sedis</taxon>
        <taxon>Rosa</taxon>
    </lineage>
</organism>
<reference evidence="1 2" key="1">
    <citation type="journal article" date="2018" name="Nat. Genet.">
        <title>The Rosa genome provides new insights in the design of modern roses.</title>
        <authorList>
            <person name="Bendahmane M."/>
        </authorList>
    </citation>
    <scope>NUCLEOTIDE SEQUENCE [LARGE SCALE GENOMIC DNA]</scope>
    <source>
        <strain evidence="2">cv. Old Blush</strain>
    </source>
</reference>
<dbReference type="Proteomes" id="UP000238479">
    <property type="component" value="Chromosome 2"/>
</dbReference>
<dbReference type="PANTHER" id="PTHR31170:SF17">
    <property type="match status" value="1"/>
</dbReference>
<evidence type="ECO:0000313" key="2">
    <source>
        <dbReference type="Proteomes" id="UP000238479"/>
    </source>
</evidence>
<proteinExistence type="predicted"/>
<evidence type="ECO:0000313" key="1">
    <source>
        <dbReference type="EMBL" id="PRQ53167.1"/>
    </source>
</evidence>
<dbReference type="AlphaFoldDB" id="A0A2P6S3B7"/>
<name>A0A2P6S3B7_ROSCH</name>
<dbReference type="PANTHER" id="PTHR31170">
    <property type="entry name" value="BNAC04G53230D PROTEIN"/>
    <property type="match status" value="1"/>
</dbReference>
<keyword evidence="2" id="KW-1185">Reference proteome</keyword>
<dbReference type="STRING" id="74649.A0A2P6S3B7"/>
<dbReference type="Pfam" id="PF03140">
    <property type="entry name" value="DUF247"/>
    <property type="match status" value="1"/>
</dbReference>
<accession>A0A2P6S3B7</accession>
<dbReference type="Gramene" id="PRQ53167">
    <property type="protein sequence ID" value="PRQ53167"/>
    <property type="gene ID" value="RchiOBHm_Chr2g0163501"/>
</dbReference>
<comment type="caution">
    <text evidence="1">The sequence shown here is derived from an EMBL/GenBank/DDBJ whole genome shotgun (WGS) entry which is preliminary data.</text>
</comment>
<protein>
    <submittedName>
        <fullName evidence="1">Uncharacterized protein</fullName>
    </submittedName>
</protein>